<dbReference type="PANTHER" id="PTHR12183">
    <property type="entry name" value="MITOCHONDRIAL UBIQUITIN LIGASE ACTIVATOR OF NFKB 1"/>
    <property type="match status" value="1"/>
</dbReference>
<proteinExistence type="predicted"/>
<dbReference type="CDD" id="cd16646">
    <property type="entry name" value="mRING-HC-C2H2C4_MDM2-like"/>
    <property type="match status" value="1"/>
</dbReference>
<reference evidence="7" key="1">
    <citation type="journal article" date="2021" name="Sci. Rep.">
        <title>Diploid genomic architecture of Nitzschia inconspicua, an elite biomass production diatom.</title>
        <authorList>
            <person name="Oliver A."/>
            <person name="Podell S."/>
            <person name="Pinowska A."/>
            <person name="Traller J.C."/>
            <person name="Smith S.R."/>
            <person name="McClure R."/>
            <person name="Beliaev A."/>
            <person name="Bohutskyi P."/>
            <person name="Hill E.A."/>
            <person name="Rabines A."/>
            <person name="Zheng H."/>
            <person name="Allen L.Z."/>
            <person name="Kuo A."/>
            <person name="Grigoriev I.V."/>
            <person name="Allen A.E."/>
            <person name="Hazlebeck D."/>
            <person name="Allen E.E."/>
        </authorList>
    </citation>
    <scope>NUCLEOTIDE SEQUENCE</scope>
    <source>
        <strain evidence="7">Hildebrandi</strain>
    </source>
</reference>
<feature type="compositionally biased region" description="Low complexity" evidence="5">
    <location>
        <begin position="1"/>
        <end position="14"/>
    </location>
</feature>
<protein>
    <submittedName>
        <fullName evidence="7">Zinc finger C3HC4 type domain containing protein</fullName>
    </submittedName>
</protein>
<feature type="region of interest" description="Disordered" evidence="5">
    <location>
        <begin position="1"/>
        <end position="25"/>
    </location>
</feature>
<dbReference type="Proteomes" id="UP000693970">
    <property type="component" value="Unassembled WGS sequence"/>
</dbReference>
<dbReference type="InterPro" id="IPR001841">
    <property type="entry name" value="Znf_RING"/>
</dbReference>
<feature type="domain" description="RING-type" evidence="6">
    <location>
        <begin position="683"/>
        <end position="724"/>
    </location>
</feature>
<feature type="region of interest" description="Disordered" evidence="5">
    <location>
        <begin position="101"/>
        <end position="131"/>
    </location>
</feature>
<sequence length="736" mass="82075">MRGLSSSSSTYSEYTYDDDADVEDNYYDDDDAVMMTMMIEQEHDPDDDEQQQQQQEWLPPIIIPGPFVVLQGTAGDGMANTINSSPQLPPHPSNNVAVAVASSTTNRVDRDRRRQRGRLTVNTNQQHQDDNNTDASFHHHVARPPPQLGRLATSTANNPYARGGVMNHINTTLVVPTSTIDNGSYAVVTDNDPHENYDDDDHGSNSSSIASQWQEVVPTSAADMEAIAKWTIECKQTELEKQQDWKDCLHQVPSRLLDHVMITAATTTSNTNSTCCCCWWQHENNHQVAILRDIPTKLRNGNVLRTVIGSFPPGTTFIARDIVHLDSHTLQRLPVLPQRILLENHQDSDDNDDDDDDSIQRLVYPRGQKGVIQLLQVETPEGRAGYAVLSLEGYSLVAPGIPQNYIDPRLWMWRVSCPAGAFVREGLDLTTQHRDTIPYGSLMRVTRRCISNQGLSRLKTYGTIPPDNSISRNHQQVSEPQQEATMTSTEERRVDGWCSELLNPLSGQRGIIAQPLPFPVPAIYRVVFPDGAVVRRDVELSSPQVGEIPCGSQVKIIARAFSEHPVDKCIERLQLAGNAGWISVRLNRMPPHDDMVVELVGVDTDFDPENPGMYHLEAQRAVRRQQQQQRQESNAMQMQTSQADLSSVDENDYSDDDTMDGPGRENANRTPNGSSFNIPESHCVVCLTSERNATIVHGSTGHVVCCLVCARILKARGDACPICRLKIDLVIQHFYA</sequence>
<dbReference type="Pfam" id="PF13920">
    <property type="entry name" value="zf-C3HC4_3"/>
    <property type="match status" value="1"/>
</dbReference>
<feature type="compositionally biased region" description="Polar residues" evidence="5">
    <location>
        <begin position="466"/>
        <end position="488"/>
    </location>
</feature>
<dbReference type="GO" id="GO:0004842">
    <property type="term" value="F:ubiquitin-protein transferase activity"/>
    <property type="evidence" value="ECO:0007669"/>
    <property type="project" value="TreeGrafter"/>
</dbReference>
<name>A0A9K3P8F1_9STRA</name>
<keyword evidence="1" id="KW-0479">Metal-binding</keyword>
<dbReference type="GO" id="GO:0008270">
    <property type="term" value="F:zinc ion binding"/>
    <property type="evidence" value="ECO:0007669"/>
    <property type="project" value="UniProtKB-KW"/>
</dbReference>
<organism evidence="7 9">
    <name type="scientific">Nitzschia inconspicua</name>
    <dbReference type="NCBI Taxonomy" id="303405"/>
    <lineage>
        <taxon>Eukaryota</taxon>
        <taxon>Sar</taxon>
        <taxon>Stramenopiles</taxon>
        <taxon>Ochrophyta</taxon>
        <taxon>Bacillariophyta</taxon>
        <taxon>Bacillariophyceae</taxon>
        <taxon>Bacillariophycidae</taxon>
        <taxon>Bacillariales</taxon>
        <taxon>Bacillariaceae</taxon>
        <taxon>Nitzschia</taxon>
    </lineage>
</organism>
<keyword evidence="3" id="KW-0862">Zinc</keyword>
<accession>A0A9K3P8F1</accession>
<reference evidence="7" key="2">
    <citation type="submission" date="2021-04" db="EMBL/GenBank/DDBJ databases">
        <authorList>
            <person name="Podell S."/>
        </authorList>
    </citation>
    <scope>NUCLEOTIDE SEQUENCE</scope>
    <source>
        <strain evidence="7">Hildebrandi</strain>
    </source>
</reference>
<feature type="region of interest" description="Disordered" evidence="5">
    <location>
        <begin position="620"/>
        <end position="674"/>
    </location>
</feature>
<evidence type="ECO:0000313" key="9">
    <source>
        <dbReference type="Proteomes" id="UP000693970"/>
    </source>
</evidence>
<dbReference type="EMBL" id="JAGRRH010000067">
    <property type="protein sequence ID" value="KAG7338007.1"/>
    <property type="molecule type" value="Genomic_DNA"/>
</dbReference>
<feature type="compositionally biased region" description="Polar residues" evidence="5">
    <location>
        <begin position="632"/>
        <end position="645"/>
    </location>
</feature>
<evidence type="ECO:0000256" key="2">
    <source>
        <dbReference type="ARBA" id="ARBA00022771"/>
    </source>
</evidence>
<dbReference type="PROSITE" id="PS50089">
    <property type="entry name" value="ZF_RING_2"/>
    <property type="match status" value="1"/>
</dbReference>
<evidence type="ECO:0000256" key="3">
    <source>
        <dbReference type="ARBA" id="ARBA00022833"/>
    </source>
</evidence>
<feature type="region of interest" description="Disordered" evidence="5">
    <location>
        <begin position="461"/>
        <end position="490"/>
    </location>
</feature>
<dbReference type="PANTHER" id="PTHR12183:SF32">
    <property type="entry name" value="MITOCHONDRIAL E3 UBIQUITIN PROTEIN LIGASE 1"/>
    <property type="match status" value="1"/>
</dbReference>
<keyword evidence="2 4" id="KW-0863">Zinc-finger</keyword>
<evidence type="ECO:0000256" key="1">
    <source>
        <dbReference type="ARBA" id="ARBA00022723"/>
    </source>
</evidence>
<feature type="compositionally biased region" description="Acidic residues" evidence="5">
    <location>
        <begin position="15"/>
        <end position="25"/>
    </location>
</feature>
<feature type="compositionally biased region" description="Acidic residues" evidence="5">
    <location>
        <begin position="647"/>
        <end position="659"/>
    </location>
</feature>
<evidence type="ECO:0000313" key="8">
    <source>
        <dbReference type="EMBL" id="KAG7344487.1"/>
    </source>
</evidence>
<keyword evidence="9" id="KW-1185">Reference proteome</keyword>
<dbReference type="OrthoDB" id="1711136at2759"/>
<dbReference type="AlphaFoldDB" id="A0A9K3P8F1"/>
<evidence type="ECO:0000259" key="6">
    <source>
        <dbReference type="PROSITE" id="PS50089"/>
    </source>
</evidence>
<dbReference type="InterPro" id="IPR051652">
    <property type="entry name" value="MDM2_MDM4_MUL1"/>
</dbReference>
<dbReference type="EMBL" id="JAGRRH010000023">
    <property type="protein sequence ID" value="KAG7344487.1"/>
    <property type="molecule type" value="Genomic_DNA"/>
</dbReference>
<evidence type="ECO:0000313" key="7">
    <source>
        <dbReference type="EMBL" id="KAG7338007.1"/>
    </source>
</evidence>
<evidence type="ECO:0000256" key="5">
    <source>
        <dbReference type="SAM" id="MobiDB-lite"/>
    </source>
</evidence>
<comment type="caution">
    <text evidence="7">The sequence shown here is derived from an EMBL/GenBank/DDBJ whole genome shotgun (WGS) entry which is preliminary data.</text>
</comment>
<gene>
    <name evidence="8" type="ORF">IV203_022495</name>
    <name evidence="7" type="ORF">IV203_022723</name>
</gene>
<dbReference type="GO" id="GO:0016567">
    <property type="term" value="P:protein ubiquitination"/>
    <property type="evidence" value="ECO:0007669"/>
    <property type="project" value="TreeGrafter"/>
</dbReference>
<evidence type="ECO:0000256" key="4">
    <source>
        <dbReference type="PROSITE-ProRule" id="PRU00175"/>
    </source>
</evidence>